<reference evidence="4 5" key="1">
    <citation type="journal article" date="2011" name="Front. Microbiol.">
        <title>Genomic signatures of strain selection and enhancement in Bacillus atrophaeus var. globigii, a historical biowarfare simulant.</title>
        <authorList>
            <person name="Gibbons H.S."/>
            <person name="Broomall S.M."/>
            <person name="McNew L.A."/>
            <person name="Daligault H."/>
            <person name="Chapman C."/>
            <person name="Bruce D."/>
            <person name="Karavis M."/>
            <person name="Krepps M."/>
            <person name="McGregor P.A."/>
            <person name="Hong C."/>
            <person name="Park K.H."/>
            <person name="Akmal A."/>
            <person name="Feldman A."/>
            <person name="Lin J.S."/>
            <person name="Chang W.E."/>
            <person name="Higgs B.W."/>
            <person name="Demirev P."/>
            <person name="Lindquist J."/>
            <person name="Liem A."/>
            <person name="Fochler E."/>
            <person name="Read T.D."/>
            <person name="Tapia R."/>
            <person name="Johnson S."/>
            <person name="Bishop-Lilly K.A."/>
            <person name="Detter C."/>
            <person name="Han C."/>
            <person name="Sozhamannan S."/>
            <person name="Rosenzweig C.N."/>
            <person name="Skowronski E.W."/>
        </authorList>
    </citation>
    <scope>NUCLEOTIDE SEQUENCE [LARGE SCALE GENOMIC DNA]</scope>
    <source>
        <strain evidence="4 5">CC-PW-9</strain>
    </source>
</reference>
<gene>
    <name evidence="4" type="ORF">CWI84_02010</name>
</gene>
<dbReference type="OrthoDB" id="5298951at2"/>
<dbReference type="AlphaFoldDB" id="A0A432ZSL1"/>
<dbReference type="Gene3D" id="3.30.70.270">
    <property type="match status" value="1"/>
</dbReference>
<feature type="domain" description="UmuC" evidence="3">
    <location>
        <begin position="23"/>
        <end position="151"/>
    </location>
</feature>
<keyword evidence="2" id="KW-0227">DNA damage</keyword>
<dbReference type="InterPro" id="IPR050356">
    <property type="entry name" value="SulA_CellDiv_inhibitor"/>
</dbReference>
<protein>
    <recommendedName>
        <fullName evidence="3">UmuC domain-containing protein</fullName>
    </recommendedName>
</protein>
<dbReference type="InterPro" id="IPR001126">
    <property type="entry name" value="UmuC"/>
</dbReference>
<evidence type="ECO:0000256" key="2">
    <source>
        <dbReference type="ARBA" id="ARBA00022763"/>
    </source>
</evidence>
<comment type="similarity">
    <text evidence="1">Belongs to the DNA polymerase type-Y family.</text>
</comment>
<organism evidence="4 5">
    <name type="scientific">Idiomarina tyrosinivorans</name>
    <dbReference type="NCBI Taxonomy" id="1445662"/>
    <lineage>
        <taxon>Bacteria</taxon>
        <taxon>Pseudomonadati</taxon>
        <taxon>Pseudomonadota</taxon>
        <taxon>Gammaproteobacteria</taxon>
        <taxon>Alteromonadales</taxon>
        <taxon>Idiomarinaceae</taxon>
        <taxon>Idiomarina</taxon>
    </lineage>
</organism>
<dbReference type="PANTHER" id="PTHR35369">
    <property type="entry name" value="BLR3025 PROTEIN-RELATED"/>
    <property type="match status" value="1"/>
</dbReference>
<dbReference type="InterPro" id="IPR043128">
    <property type="entry name" value="Rev_trsase/Diguanyl_cyclase"/>
</dbReference>
<dbReference type="InterPro" id="IPR043502">
    <property type="entry name" value="DNA/RNA_pol_sf"/>
</dbReference>
<dbReference type="EMBL" id="PIQH01000002">
    <property type="protein sequence ID" value="RUO80915.1"/>
    <property type="molecule type" value="Genomic_DNA"/>
</dbReference>
<dbReference type="PANTHER" id="PTHR35369:SF2">
    <property type="entry name" value="BLR3025 PROTEIN"/>
    <property type="match status" value="1"/>
</dbReference>
<evidence type="ECO:0000256" key="1">
    <source>
        <dbReference type="ARBA" id="ARBA00010945"/>
    </source>
</evidence>
<name>A0A432ZSL1_9GAMM</name>
<dbReference type="Gene3D" id="3.40.1170.60">
    <property type="match status" value="1"/>
</dbReference>
<evidence type="ECO:0000259" key="3">
    <source>
        <dbReference type="Pfam" id="PF00817"/>
    </source>
</evidence>
<keyword evidence="5" id="KW-1185">Reference proteome</keyword>
<dbReference type="CDD" id="cd03468">
    <property type="entry name" value="PolY_like"/>
    <property type="match status" value="1"/>
</dbReference>
<comment type="caution">
    <text evidence="4">The sequence shown here is derived from an EMBL/GenBank/DDBJ whole genome shotgun (WGS) entry which is preliminary data.</text>
</comment>
<dbReference type="SUPFAM" id="SSF56672">
    <property type="entry name" value="DNA/RNA polymerases"/>
    <property type="match status" value="1"/>
</dbReference>
<proteinExistence type="inferred from homology"/>
<accession>A0A432ZSL1</accession>
<sequence length="468" mass="53939">MKRQHWLYLYLPQLALDHGMRVQPEWYTQPLAYIDESRQKILQRNAVAKAAGVQVGMAVATARALIPDITMVNYQQQAEQRIRTQLMAWLYRWIDPMYGTNDSDILVDIDSLFSLYHDVPSLVALLKKQCKKAGINVLVGYGYSPLVAKLLAFNGIELTTKDECRAALQDLTIAQTDLPEAVKKRLNGSGIKTLAQFMQLPGAEIGRRFTLEVLRYHRALHGEEALTQAVFQPAQQFDEKVELLAEVQQWQGLLFPLKRLLMQLSEFLYLRQQSSRQVLVNVIYREQTHPAIVVKAARPIWRYQDWLTLLNLQVMEKTLPAPALGIRLRCHQLEALSSESPELVANSQQQGDGLHDVVGRLQARLGDSAVWSPAATDDPRPEIAEYRAQPLAQRFAQLRRKRPLWLLPQAQAIDIEQWQFIQGPERLITGWWDAQSVAREYWQAKDPQHRRAWIYFEQGQWFLQGWFA</sequence>
<dbReference type="GO" id="GO:0006281">
    <property type="term" value="P:DNA repair"/>
    <property type="evidence" value="ECO:0007669"/>
    <property type="project" value="InterPro"/>
</dbReference>
<evidence type="ECO:0000313" key="4">
    <source>
        <dbReference type="EMBL" id="RUO80915.1"/>
    </source>
</evidence>
<dbReference type="Pfam" id="PF00817">
    <property type="entry name" value="IMS"/>
    <property type="match status" value="1"/>
</dbReference>
<dbReference type="Proteomes" id="UP000287996">
    <property type="component" value="Unassembled WGS sequence"/>
</dbReference>
<dbReference type="RefSeq" id="WP_126840919.1">
    <property type="nucleotide sequence ID" value="NZ_PIQH01000002.1"/>
</dbReference>
<evidence type="ECO:0000313" key="5">
    <source>
        <dbReference type="Proteomes" id="UP000287996"/>
    </source>
</evidence>